<name>A0A396RMS2_9SPHN</name>
<dbReference type="RefSeq" id="WP_118863874.1">
    <property type="nucleotide sequence ID" value="NZ_QWLV01000003.1"/>
</dbReference>
<dbReference type="Proteomes" id="UP000266693">
    <property type="component" value="Unassembled WGS sequence"/>
</dbReference>
<dbReference type="EMBL" id="QWLV01000003">
    <property type="protein sequence ID" value="RHW17609.1"/>
    <property type="molecule type" value="Genomic_DNA"/>
</dbReference>
<organism evidence="1 2">
    <name type="scientific">Sphingomonas gilva</name>
    <dbReference type="NCBI Taxonomy" id="2305907"/>
    <lineage>
        <taxon>Bacteria</taxon>
        <taxon>Pseudomonadati</taxon>
        <taxon>Pseudomonadota</taxon>
        <taxon>Alphaproteobacteria</taxon>
        <taxon>Sphingomonadales</taxon>
        <taxon>Sphingomonadaceae</taxon>
        <taxon>Sphingomonas</taxon>
    </lineage>
</organism>
<reference evidence="1 2" key="1">
    <citation type="submission" date="2018-08" db="EMBL/GenBank/DDBJ databases">
        <title>The multiple taxonomic identification of Sphingomonas gilva.</title>
        <authorList>
            <person name="Zhu D."/>
            <person name="Zheng S."/>
        </authorList>
    </citation>
    <scope>NUCLEOTIDE SEQUENCE [LARGE SCALE GENOMIC DNA]</scope>
    <source>
        <strain evidence="1 2">ZDH117</strain>
    </source>
</reference>
<dbReference type="AlphaFoldDB" id="A0A396RMS2"/>
<evidence type="ECO:0000313" key="1">
    <source>
        <dbReference type="EMBL" id="RHW17609.1"/>
    </source>
</evidence>
<protein>
    <submittedName>
        <fullName evidence="1">Uncharacterized protein</fullName>
    </submittedName>
</protein>
<sequence>MRPVATKNWGPQYKDLSNLIGLKSVATRDNEARLKAEVAAHDGSHAYGRHGAQTGWEAQLIRAVTQITPDHAADPMGLNATIRRWNGGAMAYSDHDGSTIFDIFNDHGNPPVNPGTAAGTTAGGFMTPEAHFLARARGEAVVAGLTGPEHYAATYAFKTGKRMRAPINSVHIVVGPPRPGAPYGLGFARKDPRNYPRHSLEFVRKCIDGFHDRKTGDQLFPNVSAATYKFNMIALRRKRPLFESIDDLCAFFDLDLLWQGSCSLIYRRQHDPATHSHGGWRLITMFPDDLEPGWAPSLWLSDANKARLVANGMNRNVNDYRWTGHTSAMAGNPRRRYTPPNWI</sequence>
<proteinExistence type="predicted"/>
<accession>A0A396RMS2</accession>
<evidence type="ECO:0000313" key="2">
    <source>
        <dbReference type="Proteomes" id="UP000266693"/>
    </source>
</evidence>
<comment type="caution">
    <text evidence="1">The sequence shown here is derived from an EMBL/GenBank/DDBJ whole genome shotgun (WGS) entry which is preliminary data.</text>
</comment>
<keyword evidence="2" id="KW-1185">Reference proteome</keyword>
<gene>
    <name evidence="1" type="ORF">D1610_09145</name>
</gene>
<dbReference type="OrthoDB" id="7873072at2"/>